<dbReference type="Pfam" id="PF01177">
    <property type="entry name" value="Asp_Glu_race"/>
    <property type="match status" value="1"/>
</dbReference>
<feature type="binding site" evidence="8">
    <location>
        <begin position="79"/>
        <end position="80"/>
    </location>
    <ligand>
        <name>substrate</name>
    </ligand>
</feature>
<keyword evidence="4 8" id="KW-0573">Peptidoglycan synthesis</keyword>
<evidence type="ECO:0000256" key="5">
    <source>
        <dbReference type="ARBA" id="ARBA00023235"/>
    </source>
</evidence>
<evidence type="ECO:0000256" key="7">
    <source>
        <dbReference type="ARBA" id="ARBA00070053"/>
    </source>
</evidence>
<dbReference type="HAMAP" id="MF_00258">
    <property type="entry name" value="Glu_racemase"/>
    <property type="match status" value="1"/>
</dbReference>
<evidence type="ECO:0000256" key="2">
    <source>
        <dbReference type="ARBA" id="ARBA00013090"/>
    </source>
</evidence>
<dbReference type="InterPro" id="IPR004391">
    <property type="entry name" value="Glu_race"/>
</dbReference>
<dbReference type="NCBIfam" id="TIGR00067">
    <property type="entry name" value="glut_race"/>
    <property type="match status" value="1"/>
</dbReference>
<dbReference type="KEGG" id="pabs:JIR001_09850"/>
<feature type="active site" description="Proton donor/acceptor" evidence="8">
    <location>
        <position position="78"/>
    </location>
</feature>
<feature type="binding site" evidence="8">
    <location>
        <begin position="47"/>
        <end position="48"/>
    </location>
    <ligand>
        <name>substrate</name>
    </ligand>
</feature>
<reference evidence="9" key="2">
    <citation type="journal article" date="2021" name="Microbiol. Resour. Announc.">
        <title>Complete Genome Sequence of Polycladomyces abyssicola JIR-001T, Isolated from Hemipelagic Sediment in Deep Seawater.</title>
        <authorList>
            <person name="Tsubouchi T."/>
            <person name="Kaneko Y."/>
        </authorList>
    </citation>
    <scope>NUCLEOTIDE SEQUENCE</scope>
    <source>
        <strain evidence="9">JIR-001</strain>
    </source>
</reference>
<dbReference type="NCBIfam" id="NF002035">
    <property type="entry name" value="PRK00865.1-3"/>
    <property type="match status" value="1"/>
</dbReference>
<dbReference type="EMBL" id="AP024601">
    <property type="protein sequence ID" value="BCU81202.1"/>
    <property type="molecule type" value="Genomic_DNA"/>
</dbReference>
<dbReference type="UniPathway" id="UPA00219"/>
<dbReference type="InterPro" id="IPR033134">
    <property type="entry name" value="Asp/Glu_racemase_AS_2"/>
</dbReference>
<evidence type="ECO:0000256" key="6">
    <source>
        <dbReference type="ARBA" id="ARBA00023316"/>
    </source>
</evidence>
<dbReference type="GO" id="GO:0008360">
    <property type="term" value="P:regulation of cell shape"/>
    <property type="evidence" value="ECO:0007669"/>
    <property type="project" value="UniProtKB-KW"/>
</dbReference>
<evidence type="ECO:0000256" key="8">
    <source>
        <dbReference type="HAMAP-Rule" id="MF_00258"/>
    </source>
</evidence>
<organism evidence="9 10">
    <name type="scientific">Polycladomyces abyssicola</name>
    <dbReference type="NCBI Taxonomy" id="1125966"/>
    <lineage>
        <taxon>Bacteria</taxon>
        <taxon>Bacillati</taxon>
        <taxon>Bacillota</taxon>
        <taxon>Bacilli</taxon>
        <taxon>Bacillales</taxon>
        <taxon>Thermoactinomycetaceae</taxon>
        <taxon>Polycladomyces</taxon>
    </lineage>
</organism>
<comment type="similarity">
    <text evidence="8">Belongs to the aspartate/glutamate racemases family.</text>
</comment>
<dbReference type="GO" id="GO:0071555">
    <property type="term" value="P:cell wall organization"/>
    <property type="evidence" value="ECO:0007669"/>
    <property type="project" value="UniProtKB-KW"/>
</dbReference>
<comment type="pathway">
    <text evidence="8">Cell wall biogenesis; peptidoglycan biosynthesis.</text>
</comment>
<dbReference type="SUPFAM" id="SSF53681">
    <property type="entry name" value="Aspartate/glutamate racemase"/>
    <property type="match status" value="2"/>
</dbReference>
<dbReference type="FunFam" id="3.40.50.1860:FF:000002">
    <property type="entry name" value="Glutamate racemase"/>
    <property type="match status" value="1"/>
</dbReference>
<evidence type="ECO:0000313" key="10">
    <source>
        <dbReference type="Proteomes" id="UP000677436"/>
    </source>
</evidence>
<dbReference type="InterPro" id="IPR015942">
    <property type="entry name" value="Asp/Glu/hydantoin_racemase"/>
</dbReference>
<protein>
    <recommendedName>
        <fullName evidence="7 8">Glutamate racemase</fullName>
        <ecNumber evidence="2 8">5.1.1.3</ecNumber>
    </recommendedName>
</protein>
<dbReference type="GO" id="GO:0008881">
    <property type="term" value="F:glutamate racemase activity"/>
    <property type="evidence" value="ECO:0007669"/>
    <property type="project" value="UniProtKB-UniRule"/>
</dbReference>
<reference evidence="9" key="1">
    <citation type="journal article" date="2013" name="Int. J. Syst. Evol. Microbiol.">
        <title>Polycladomyces abyssicola gen. nov., sp. nov., a thermophilic filamentous bacterium isolated from hemipelagic sediment.</title>
        <authorList>
            <person name="Tsubouchi T."/>
            <person name="Shimane Y."/>
            <person name="Mori K."/>
            <person name="Usui K."/>
            <person name="Hiraki T."/>
            <person name="Tame A."/>
            <person name="Uematsu K."/>
            <person name="Maruyama T."/>
            <person name="Hatada Y."/>
        </authorList>
    </citation>
    <scope>NUCLEOTIDE SEQUENCE</scope>
    <source>
        <strain evidence="9">JIR-001</strain>
    </source>
</reference>
<keyword evidence="5 8" id="KW-0413">Isomerase</keyword>
<dbReference type="PANTHER" id="PTHR21198:SF2">
    <property type="entry name" value="GLUTAMATE RACEMASE"/>
    <property type="match status" value="1"/>
</dbReference>
<name>A0A8D5UFT2_9BACL</name>
<gene>
    <name evidence="9" type="primary">racE</name>
    <name evidence="8" type="synonym">murI</name>
    <name evidence="9" type="ORF">JIR001_09850</name>
</gene>
<dbReference type="Gene3D" id="3.40.50.1860">
    <property type="match status" value="2"/>
</dbReference>
<dbReference type="PROSITE" id="PS00923">
    <property type="entry name" value="ASP_GLU_RACEMASE_1"/>
    <property type="match status" value="1"/>
</dbReference>
<keyword evidence="6 8" id="KW-0961">Cell wall biogenesis/degradation</keyword>
<dbReference type="InterPro" id="IPR001920">
    <property type="entry name" value="Asp/Glu_race"/>
</dbReference>
<dbReference type="RefSeq" id="WP_212774469.1">
    <property type="nucleotide sequence ID" value="NZ_AP024601.1"/>
</dbReference>
<evidence type="ECO:0000256" key="3">
    <source>
        <dbReference type="ARBA" id="ARBA00022960"/>
    </source>
</evidence>
<dbReference type="GO" id="GO:0042802">
    <property type="term" value="F:identical protein binding"/>
    <property type="evidence" value="ECO:0007669"/>
    <property type="project" value="UniProtKB-ARBA"/>
</dbReference>
<accession>A0A8D5UFT2</accession>
<dbReference type="GO" id="GO:0009252">
    <property type="term" value="P:peptidoglycan biosynthetic process"/>
    <property type="evidence" value="ECO:0007669"/>
    <property type="project" value="UniProtKB-UniRule"/>
</dbReference>
<sequence length="283" mass="30720">MDQLTSSNHAIGILDSGVGGLTVVKEVFRQLPQETVVYFGDTRRCPYGPRSTEEVRQFTLEIVHFLMRFPLKALVIACNTATAAALELIREQVDIPVLGVIEPGARAAIKASKNGRIGVIGTQGTIQSAAYEKTLKRIHPDLYVVSHACPALVPLVESGVGPTEQAYRIVETSLAPMKGQDVDSLILGCTHYPLIADLIGKVMGEQVTLISSAEETARELSVVLNHKRLLAESKQPAGQFTHQFFTSGEPEGFRRIAERWLGMPIKVEQAELEPVVTTGVPGV</sequence>
<dbReference type="PANTHER" id="PTHR21198">
    <property type="entry name" value="GLUTAMATE RACEMASE"/>
    <property type="match status" value="1"/>
</dbReference>
<dbReference type="Proteomes" id="UP000677436">
    <property type="component" value="Chromosome"/>
</dbReference>
<evidence type="ECO:0000313" key="9">
    <source>
        <dbReference type="EMBL" id="BCU81202.1"/>
    </source>
</evidence>
<dbReference type="AlphaFoldDB" id="A0A8D5UFT2"/>
<feature type="binding site" evidence="8">
    <location>
        <begin position="15"/>
        <end position="16"/>
    </location>
    <ligand>
        <name>substrate</name>
    </ligand>
</feature>
<feature type="binding site" evidence="8">
    <location>
        <begin position="190"/>
        <end position="191"/>
    </location>
    <ligand>
        <name>substrate</name>
    </ligand>
</feature>
<dbReference type="PROSITE" id="PS00924">
    <property type="entry name" value="ASP_GLU_RACEMASE_2"/>
    <property type="match status" value="1"/>
</dbReference>
<keyword evidence="3 8" id="KW-0133">Cell shape</keyword>
<evidence type="ECO:0000256" key="1">
    <source>
        <dbReference type="ARBA" id="ARBA00001602"/>
    </source>
</evidence>
<feature type="active site" description="Proton donor/acceptor" evidence="8">
    <location>
        <position position="189"/>
    </location>
</feature>
<dbReference type="EC" id="5.1.1.3" evidence="2 8"/>
<comment type="function">
    <text evidence="8">Provides the (R)-glutamate required for cell wall biosynthesis.</text>
</comment>
<evidence type="ECO:0000256" key="4">
    <source>
        <dbReference type="ARBA" id="ARBA00022984"/>
    </source>
</evidence>
<comment type="catalytic activity">
    <reaction evidence="1 8">
        <text>L-glutamate = D-glutamate</text>
        <dbReference type="Rhea" id="RHEA:12813"/>
        <dbReference type="ChEBI" id="CHEBI:29985"/>
        <dbReference type="ChEBI" id="CHEBI:29986"/>
        <dbReference type="EC" id="5.1.1.3"/>
    </reaction>
</comment>
<proteinExistence type="inferred from homology"/>
<dbReference type="InterPro" id="IPR018187">
    <property type="entry name" value="Asp/Glu_racemase_AS_1"/>
</dbReference>
<keyword evidence="10" id="KW-1185">Reference proteome</keyword>